<dbReference type="PANTHER" id="PTHR48011">
    <property type="entry name" value="CCR4-NOT TRANSCRIPTIONAL COMPLEX SUBUNIT CAF120-RELATED"/>
    <property type="match status" value="1"/>
</dbReference>
<accession>A0AAV1RI82</accession>
<dbReference type="InterPro" id="IPR011009">
    <property type="entry name" value="Kinase-like_dom_sf"/>
</dbReference>
<dbReference type="AlphaFoldDB" id="A0AAV1RI82"/>
<evidence type="ECO:0000313" key="4">
    <source>
        <dbReference type="Proteomes" id="UP001314170"/>
    </source>
</evidence>
<feature type="compositionally biased region" description="Low complexity" evidence="1">
    <location>
        <begin position="310"/>
        <end position="325"/>
    </location>
</feature>
<evidence type="ECO:0000313" key="3">
    <source>
        <dbReference type="EMBL" id="CAK7336334.1"/>
    </source>
</evidence>
<dbReference type="InterPro" id="IPR008271">
    <property type="entry name" value="Ser/Thr_kinase_AS"/>
</dbReference>
<dbReference type="GO" id="GO:0004672">
    <property type="term" value="F:protein kinase activity"/>
    <property type="evidence" value="ECO:0007669"/>
    <property type="project" value="InterPro"/>
</dbReference>
<dbReference type="PROSITE" id="PS50011">
    <property type="entry name" value="PROTEIN_KINASE_DOM"/>
    <property type="match status" value="1"/>
</dbReference>
<feature type="region of interest" description="Disordered" evidence="1">
    <location>
        <begin position="306"/>
        <end position="325"/>
    </location>
</feature>
<keyword evidence="4" id="KW-1185">Reference proteome</keyword>
<dbReference type="CDD" id="cd06606">
    <property type="entry name" value="STKc_MAPKKK"/>
    <property type="match status" value="1"/>
</dbReference>
<reference evidence="3 4" key="1">
    <citation type="submission" date="2024-01" db="EMBL/GenBank/DDBJ databases">
        <authorList>
            <person name="Waweru B."/>
        </authorList>
    </citation>
    <scope>NUCLEOTIDE SEQUENCE [LARGE SCALE GENOMIC DNA]</scope>
</reference>
<dbReference type="SUPFAM" id="SSF56112">
    <property type="entry name" value="Protein kinase-like (PK-like)"/>
    <property type="match status" value="1"/>
</dbReference>
<dbReference type="InterPro" id="IPR052751">
    <property type="entry name" value="Plant_MAPKKK"/>
</dbReference>
<feature type="domain" description="Protein kinase" evidence="2">
    <location>
        <begin position="1"/>
        <end position="268"/>
    </location>
</feature>
<dbReference type="Proteomes" id="UP001314170">
    <property type="component" value="Unassembled WGS sequence"/>
</dbReference>
<dbReference type="SMART" id="SM00220">
    <property type="entry name" value="S_TKc"/>
    <property type="match status" value="1"/>
</dbReference>
<dbReference type="GO" id="GO:0007165">
    <property type="term" value="P:signal transduction"/>
    <property type="evidence" value="ECO:0007669"/>
    <property type="project" value="TreeGrafter"/>
</dbReference>
<dbReference type="Gene3D" id="1.10.510.10">
    <property type="entry name" value="Transferase(Phosphotransferase) domain 1"/>
    <property type="match status" value="1"/>
</dbReference>
<dbReference type="PANTHER" id="PTHR48011:SF56">
    <property type="entry name" value="PROTEIN KINASE DOMAIN-CONTAINING PROTEIN"/>
    <property type="match status" value="1"/>
</dbReference>
<dbReference type="Pfam" id="PF00069">
    <property type="entry name" value="Pkinase"/>
    <property type="match status" value="1"/>
</dbReference>
<evidence type="ECO:0000259" key="2">
    <source>
        <dbReference type="PROSITE" id="PS50011"/>
    </source>
</evidence>
<evidence type="ECO:0000256" key="1">
    <source>
        <dbReference type="SAM" id="MobiDB-lite"/>
    </source>
</evidence>
<feature type="non-terminal residue" evidence="3">
    <location>
        <position position="1"/>
    </location>
</feature>
<dbReference type="InterPro" id="IPR000719">
    <property type="entry name" value="Prot_kinase_dom"/>
</dbReference>
<dbReference type="PROSITE" id="PS00108">
    <property type="entry name" value="PROTEIN_KINASE_ST"/>
    <property type="match status" value="1"/>
</dbReference>
<gene>
    <name evidence="3" type="ORF">DCAF_LOCUS11342</name>
</gene>
<protein>
    <recommendedName>
        <fullName evidence="2">Protein kinase domain-containing protein</fullName>
    </recommendedName>
</protein>
<feature type="compositionally biased region" description="Basic and acidic residues" evidence="1">
    <location>
        <begin position="275"/>
        <end position="285"/>
    </location>
</feature>
<feature type="region of interest" description="Disordered" evidence="1">
    <location>
        <begin position="274"/>
        <end position="296"/>
    </location>
</feature>
<proteinExistence type="predicted"/>
<organism evidence="3 4">
    <name type="scientific">Dovyalis caffra</name>
    <dbReference type="NCBI Taxonomy" id="77055"/>
    <lineage>
        <taxon>Eukaryota</taxon>
        <taxon>Viridiplantae</taxon>
        <taxon>Streptophyta</taxon>
        <taxon>Embryophyta</taxon>
        <taxon>Tracheophyta</taxon>
        <taxon>Spermatophyta</taxon>
        <taxon>Magnoliopsida</taxon>
        <taxon>eudicotyledons</taxon>
        <taxon>Gunneridae</taxon>
        <taxon>Pentapetalae</taxon>
        <taxon>rosids</taxon>
        <taxon>fabids</taxon>
        <taxon>Malpighiales</taxon>
        <taxon>Salicaceae</taxon>
        <taxon>Flacourtieae</taxon>
        <taxon>Dovyalis</taxon>
    </lineage>
</organism>
<dbReference type="GO" id="GO:0005524">
    <property type="term" value="F:ATP binding"/>
    <property type="evidence" value="ECO:0007669"/>
    <property type="project" value="InterPro"/>
</dbReference>
<dbReference type="EMBL" id="CAWUPB010000994">
    <property type="protein sequence ID" value="CAK7336334.1"/>
    <property type="molecule type" value="Genomic_DNA"/>
</dbReference>
<sequence>PLVGQGSCGTVHMGISKDSTVLPTIMAVKSANMSDARSLKRERKILSKLEGCPSVIQCYGEDITLDEDGKTVYNLLLEFAYGGTLTDLIDKSGGCGLPEPQVRFYTRCILEGLSKVHEFGYVHCDLKPDNILLDKAGLLGATNNVAKICDFGMAKKANKRTSLRGSPMYVSPEILNFGSQESASDIWALGCVVLKMLTGKPPWILETDLKKDPDLVMRDLFSRIGSTHELPVIPSNISEESKDFLRCCFPKSPALRSTASELLNHKFVMAFEEEGEKKGREREEVLDPEGINTPLSSTYEEDSFISLKDSSSASPSEGVSSSSPVPDVFPIFTNTSVKQAALKLRNRKCQELAAADNGPPPTKNVIMNNKIILQSTAICRKNGRILNKEFQPRPIGLKTL</sequence>
<name>A0AAV1RI82_9ROSI</name>
<comment type="caution">
    <text evidence="3">The sequence shown here is derived from an EMBL/GenBank/DDBJ whole genome shotgun (WGS) entry which is preliminary data.</text>
</comment>